<dbReference type="GO" id="GO:0046872">
    <property type="term" value="F:metal ion binding"/>
    <property type="evidence" value="ECO:0007669"/>
    <property type="project" value="UniProtKB-KW"/>
</dbReference>
<feature type="binding site" evidence="1">
    <location>
        <position position="396"/>
    </location>
    <ligand>
        <name>Mg(2+)</name>
        <dbReference type="ChEBI" id="CHEBI:18420"/>
        <label>1</label>
    </ligand>
</feature>
<dbReference type="SUPFAM" id="SSF101478">
    <property type="entry name" value="ADP-ribosylglycohydrolase"/>
    <property type="match status" value="1"/>
</dbReference>
<evidence type="ECO:0000313" key="2">
    <source>
        <dbReference type="EMBL" id="NIH54465.1"/>
    </source>
</evidence>
<dbReference type="PANTHER" id="PTHR16222">
    <property type="entry name" value="ADP-RIBOSYLGLYCOHYDROLASE"/>
    <property type="match status" value="1"/>
</dbReference>
<dbReference type="InterPro" id="IPR050792">
    <property type="entry name" value="ADP-ribosylglycohydrolase"/>
</dbReference>
<dbReference type="EMBL" id="JAAMOX010000002">
    <property type="protein sequence ID" value="NIH54465.1"/>
    <property type="molecule type" value="Genomic_DNA"/>
</dbReference>
<sequence length="452" mass="48096">MLRLSWTQPEDLVPHALRAAELDGRDVADLRDEWVAAGGSVDAPVSGATPQPADAAVRELGRRILAAIDTRPDPAALVASEPNDVDGILALAEPRAELGDAPEDLANRVLGAWLGRASGCLLGKPVEKIPRRGIRAIAESTGNWPIASYFTEIGLDPAVAAEFPWNRRSRPTSLVENISGMPEDDDLNFPLIALDLIERIGTEFTTEDVAQSWLANLPGGRVFTAERIVYRNLLDGYEPEVAGEVMNPFRDWIGAQIRTDVYGWVSPGQPQRAARMAWHDARLSHGRSGLYGALFAAAACSASLVTDSVAEVIEAGLSVVPSGSRYAEAIRWGATLGASETSLDESLDRIEQRYGHLHWVHALNNSALLAFALARGNGDFERTITSAVSGGWDTDSVGATAGSIVGGMLGAAALPSAWIDPLQNRLASSVPGFDGIGFTTLAERTVAVAVRP</sequence>
<dbReference type="AlphaFoldDB" id="A0A7X5R2H1"/>
<accession>A0A7X5R2H1</accession>
<keyword evidence="3" id="KW-1185">Reference proteome</keyword>
<name>A0A7X5R2H1_9MICO</name>
<dbReference type="Pfam" id="PF03747">
    <property type="entry name" value="ADP_ribosyl_GH"/>
    <property type="match status" value="1"/>
</dbReference>
<dbReference type="Gene3D" id="1.10.4080.10">
    <property type="entry name" value="ADP-ribosylation/Crystallin J1"/>
    <property type="match status" value="1"/>
</dbReference>
<keyword evidence="1" id="KW-0479">Metal-binding</keyword>
<comment type="cofactor">
    <cofactor evidence="1">
        <name>Mg(2+)</name>
        <dbReference type="ChEBI" id="CHEBI:18420"/>
    </cofactor>
    <text evidence="1">Binds 2 magnesium ions per subunit.</text>
</comment>
<dbReference type="InterPro" id="IPR005502">
    <property type="entry name" value="Ribosyl_crysJ1"/>
</dbReference>
<keyword evidence="1" id="KW-0460">Magnesium</keyword>
<organism evidence="2 3">
    <name type="scientific">Lysinibacter cavernae</name>
    <dbReference type="NCBI Taxonomy" id="1640652"/>
    <lineage>
        <taxon>Bacteria</taxon>
        <taxon>Bacillati</taxon>
        <taxon>Actinomycetota</taxon>
        <taxon>Actinomycetes</taxon>
        <taxon>Micrococcales</taxon>
        <taxon>Microbacteriaceae</taxon>
        <taxon>Lysinibacter</taxon>
    </lineage>
</organism>
<dbReference type="PANTHER" id="PTHR16222:SF12">
    <property type="entry name" value="ADP-RIBOSYLGLYCOHYDROLASE-RELATED"/>
    <property type="match status" value="1"/>
</dbReference>
<dbReference type="RefSeq" id="WP_341777939.1">
    <property type="nucleotide sequence ID" value="NZ_JAAMOX010000002.1"/>
</dbReference>
<proteinExistence type="predicted"/>
<feature type="binding site" evidence="1">
    <location>
        <position position="395"/>
    </location>
    <ligand>
        <name>Mg(2+)</name>
        <dbReference type="ChEBI" id="CHEBI:18420"/>
        <label>1</label>
    </ligand>
</feature>
<feature type="binding site" evidence="1">
    <location>
        <position position="393"/>
    </location>
    <ligand>
        <name>Mg(2+)</name>
        <dbReference type="ChEBI" id="CHEBI:18420"/>
        <label>1</label>
    </ligand>
</feature>
<reference evidence="2 3" key="1">
    <citation type="submission" date="2020-02" db="EMBL/GenBank/DDBJ databases">
        <title>Sequencing the genomes of 1000 actinobacteria strains.</title>
        <authorList>
            <person name="Klenk H.-P."/>
        </authorList>
    </citation>
    <scope>NUCLEOTIDE SEQUENCE [LARGE SCALE GENOMIC DNA]</scope>
    <source>
        <strain evidence="2 3">DSM 27960</strain>
    </source>
</reference>
<evidence type="ECO:0000256" key="1">
    <source>
        <dbReference type="PIRSR" id="PIRSR605502-1"/>
    </source>
</evidence>
<dbReference type="InterPro" id="IPR036705">
    <property type="entry name" value="Ribosyl_crysJ1_sf"/>
</dbReference>
<dbReference type="Proteomes" id="UP000541033">
    <property type="component" value="Unassembled WGS sequence"/>
</dbReference>
<dbReference type="GO" id="GO:0016787">
    <property type="term" value="F:hydrolase activity"/>
    <property type="evidence" value="ECO:0007669"/>
    <property type="project" value="UniProtKB-KW"/>
</dbReference>
<evidence type="ECO:0000313" key="3">
    <source>
        <dbReference type="Proteomes" id="UP000541033"/>
    </source>
</evidence>
<comment type="caution">
    <text evidence="2">The sequence shown here is derived from an EMBL/GenBank/DDBJ whole genome shotgun (WGS) entry which is preliminary data.</text>
</comment>
<protein>
    <submittedName>
        <fullName evidence="2">ADP-ribosylglycohydrolase</fullName>
    </submittedName>
</protein>
<keyword evidence="2" id="KW-0378">Hydrolase</keyword>
<gene>
    <name evidence="2" type="ORF">FHX76_002361</name>
</gene>